<evidence type="ECO:0000259" key="3">
    <source>
        <dbReference type="PROSITE" id="PS51233"/>
    </source>
</evidence>
<evidence type="ECO:0000256" key="1">
    <source>
        <dbReference type="ARBA" id="ARBA00023157"/>
    </source>
</evidence>
<comment type="caution">
    <text evidence="4">The sequence shown here is derived from an EMBL/GenBank/DDBJ whole genome shotgun (WGS) entry which is preliminary data.</text>
</comment>
<dbReference type="Proteomes" id="UP000770717">
    <property type="component" value="Unassembled WGS sequence"/>
</dbReference>
<gene>
    <name evidence="4" type="ORF">GDO78_011460</name>
</gene>
<keyword evidence="5" id="KW-1185">Reference proteome</keyword>
<accession>A0A8J6F8N9</accession>
<evidence type="ECO:0000313" key="5">
    <source>
        <dbReference type="Proteomes" id="UP000770717"/>
    </source>
</evidence>
<dbReference type="Pfam" id="PF00094">
    <property type="entry name" value="VWD"/>
    <property type="match status" value="1"/>
</dbReference>
<dbReference type="PANTHER" id="PTHR11339">
    <property type="entry name" value="EXTRACELLULAR MATRIX GLYCOPROTEIN RELATED"/>
    <property type="match status" value="1"/>
</dbReference>
<keyword evidence="1" id="KW-1015">Disulfide bond</keyword>
<dbReference type="InterPro" id="IPR001846">
    <property type="entry name" value="VWF_type-D"/>
</dbReference>
<proteinExistence type="predicted"/>
<sequence length="147" mass="16122">MSSSCSEDAEVQFMVVIETKKCSKSRDGIAVQIFTSQGLISVNGQQIWINGWELEASRDLGNGSVKIQISQSETTIELYNEITVTFSRSGDIQITVKEKLSGKICGPCGNFNRDSNDDLRLKTGEVSSDISSTIRSWIAKHLSPCLV</sequence>
<dbReference type="PROSITE" id="PS51233">
    <property type="entry name" value="VWFD"/>
    <property type="match status" value="1"/>
</dbReference>
<protein>
    <recommendedName>
        <fullName evidence="3">VWFD domain-containing protein</fullName>
    </recommendedName>
</protein>
<feature type="domain" description="VWFD" evidence="3">
    <location>
        <begin position="1"/>
        <end position="146"/>
    </location>
</feature>
<keyword evidence="2" id="KW-0325">Glycoprotein</keyword>
<dbReference type="PANTHER" id="PTHR11339:SF402">
    <property type="entry name" value="VWFD DOMAIN-CONTAINING PROTEIN"/>
    <property type="match status" value="1"/>
</dbReference>
<reference evidence="4" key="1">
    <citation type="thesis" date="2020" institute="ProQuest LLC" country="789 East Eisenhower Parkway, Ann Arbor, MI, USA">
        <title>Comparative Genomics and Chromosome Evolution.</title>
        <authorList>
            <person name="Mudd A.B."/>
        </authorList>
    </citation>
    <scope>NUCLEOTIDE SEQUENCE</scope>
    <source>
        <strain evidence="4">HN-11 Male</strain>
        <tissue evidence="4">Kidney and liver</tissue>
    </source>
</reference>
<name>A0A8J6F8N9_ELECQ</name>
<dbReference type="AlphaFoldDB" id="A0A8J6F8N9"/>
<dbReference type="InterPro" id="IPR050780">
    <property type="entry name" value="Mucin_vWF_Thrombospondin_sf"/>
</dbReference>
<dbReference type="EMBL" id="WNTK01000006">
    <property type="protein sequence ID" value="KAG9482833.1"/>
    <property type="molecule type" value="Genomic_DNA"/>
</dbReference>
<evidence type="ECO:0000313" key="4">
    <source>
        <dbReference type="EMBL" id="KAG9482833.1"/>
    </source>
</evidence>
<organism evidence="4 5">
    <name type="scientific">Eleutherodactylus coqui</name>
    <name type="common">Puerto Rican coqui</name>
    <dbReference type="NCBI Taxonomy" id="57060"/>
    <lineage>
        <taxon>Eukaryota</taxon>
        <taxon>Metazoa</taxon>
        <taxon>Chordata</taxon>
        <taxon>Craniata</taxon>
        <taxon>Vertebrata</taxon>
        <taxon>Euteleostomi</taxon>
        <taxon>Amphibia</taxon>
        <taxon>Batrachia</taxon>
        <taxon>Anura</taxon>
        <taxon>Neobatrachia</taxon>
        <taxon>Hyloidea</taxon>
        <taxon>Eleutherodactylidae</taxon>
        <taxon>Eleutherodactylinae</taxon>
        <taxon>Eleutherodactylus</taxon>
        <taxon>Eleutherodactylus</taxon>
    </lineage>
</organism>
<dbReference type="OrthoDB" id="6236007at2759"/>
<evidence type="ECO:0000256" key="2">
    <source>
        <dbReference type="ARBA" id="ARBA00023180"/>
    </source>
</evidence>